<proteinExistence type="predicted"/>
<dbReference type="Proteomes" id="UP000626656">
    <property type="component" value="Unassembled WGS sequence"/>
</dbReference>
<organism evidence="1 2">
    <name type="scientific">Bathymodiolus thermophilus thioautotrophic gill symbiont</name>
    <dbReference type="NCBI Taxonomy" id="2360"/>
    <lineage>
        <taxon>Bacteria</taxon>
        <taxon>Pseudomonadati</taxon>
        <taxon>Pseudomonadota</taxon>
        <taxon>Gammaproteobacteria</taxon>
        <taxon>sulfur-oxidizing symbionts</taxon>
    </lineage>
</organism>
<keyword evidence="2" id="KW-1185">Reference proteome</keyword>
<reference evidence="1 2" key="1">
    <citation type="submission" date="2020-05" db="EMBL/GenBank/DDBJ databases">
        <authorList>
            <person name="Petersen J."/>
            <person name="Sayavedra L."/>
        </authorList>
    </citation>
    <scope>NUCLEOTIDE SEQUENCE [LARGE SCALE GENOMIC DNA]</scope>
    <source>
        <strain evidence="1">B azoricus SOX ET2 1586I</strain>
    </source>
</reference>
<dbReference type="RefSeq" id="WP_202784305.1">
    <property type="nucleotide sequence ID" value="NZ_CAHJWF010000228.1"/>
</dbReference>
<accession>A0ABM8M786</accession>
<protein>
    <submittedName>
        <fullName evidence="1">Uncharacterized protein</fullName>
    </submittedName>
</protein>
<evidence type="ECO:0000313" key="2">
    <source>
        <dbReference type="Proteomes" id="UP000626656"/>
    </source>
</evidence>
<dbReference type="EMBL" id="CAHJWF010000228">
    <property type="protein sequence ID" value="CAB5502130.1"/>
    <property type="molecule type" value="Genomic_DNA"/>
</dbReference>
<evidence type="ECO:0000313" key="1">
    <source>
        <dbReference type="EMBL" id="CAB5502130.1"/>
    </source>
</evidence>
<comment type="caution">
    <text evidence="1">The sequence shown here is derived from an EMBL/GenBank/DDBJ whole genome shotgun (WGS) entry which is preliminary data.</text>
</comment>
<name>A0ABM8M786_9GAMM</name>
<sequence length="163" mass="19453">MRKIINKGKTLIWDDYKIKFKGEIHTMYELTNRLIFVIAENTKRSIYCYNKKTGKKIWRIAQSVDENSKSLNGFYLDIGINIMQDNGELIDIDELLTMEQYQTLYKSFESEYDNFRHIPFLDRAFNPTKDKLIAECANNGARFDYWVDWETGKVELFDILSRY</sequence>
<gene>
    <name evidence="1" type="ORF">AZO1586I_909</name>
</gene>